<evidence type="ECO:0000256" key="1">
    <source>
        <dbReference type="SAM" id="MobiDB-lite"/>
    </source>
</evidence>
<feature type="region of interest" description="Disordered" evidence="1">
    <location>
        <begin position="1"/>
        <end position="68"/>
    </location>
</feature>
<gene>
    <name evidence="2" type="ORF">EVAR_82483_1</name>
</gene>
<reference evidence="2 3" key="1">
    <citation type="journal article" date="2019" name="Commun. Biol.">
        <title>The bagworm genome reveals a unique fibroin gene that provides high tensile strength.</title>
        <authorList>
            <person name="Kono N."/>
            <person name="Nakamura H."/>
            <person name="Ohtoshi R."/>
            <person name="Tomita M."/>
            <person name="Numata K."/>
            <person name="Arakawa K."/>
        </authorList>
    </citation>
    <scope>NUCLEOTIDE SEQUENCE [LARGE SCALE GENOMIC DNA]</scope>
</reference>
<accession>A0A4C1UW88</accession>
<dbReference type="Proteomes" id="UP000299102">
    <property type="component" value="Unassembled WGS sequence"/>
</dbReference>
<feature type="compositionally biased region" description="Polar residues" evidence="1">
    <location>
        <begin position="1"/>
        <end position="19"/>
    </location>
</feature>
<sequence>MKLQEIATTAIQQLPANSNPHPPPTRTNGFAQRPRALAPSPPEQPTHALMQPRAMHHSRGSDLPYYNINSISLANKS</sequence>
<evidence type="ECO:0000313" key="3">
    <source>
        <dbReference type="Proteomes" id="UP000299102"/>
    </source>
</evidence>
<dbReference type="AlphaFoldDB" id="A0A4C1UW88"/>
<protein>
    <submittedName>
        <fullName evidence="2">Uncharacterized protein</fullName>
    </submittedName>
</protein>
<dbReference type="EMBL" id="BGZK01000237">
    <property type="protein sequence ID" value="GBP30741.1"/>
    <property type="molecule type" value="Genomic_DNA"/>
</dbReference>
<proteinExistence type="predicted"/>
<name>A0A4C1UW88_EUMVA</name>
<comment type="caution">
    <text evidence="2">The sequence shown here is derived from an EMBL/GenBank/DDBJ whole genome shotgun (WGS) entry which is preliminary data.</text>
</comment>
<keyword evidence="3" id="KW-1185">Reference proteome</keyword>
<evidence type="ECO:0000313" key="2">
    <source>
        <dbReference type="EMBL" id="GBP30741.1"/>
    </source>
</evidence>
<organism evidence="2 3">
    <name type="scientific">Eumeta variegata</name>
    <name type="common">Bagworm moth</name>
    <name type="synonym">Eumeta japonica</name>
    <dbReference type="NCBI Taxonomy" id="151549"/>
    <lineage>
        <taxon>Eukaryota</taxon>
        <taxon>Metazoa</taxon>
        <taxon>Ecdysozoa</taxon>
        <taxon>Arthropoda</taxon>
        <taxon>Hexapoda</taxon>
        <taxon>Insecta</taxon>
        <taxon>Pterygota</taxon>
        <taxon>Neoptera</taxon>
        <taxon>Endopterygota</taxon>
        <taxon>Lepidoptera</taxon>
        <taxon>Glossata</taxon>
        <taxon>Ditrysia</taxon>
        <taxon>Tineoidea</taxon>
        <taxon>Psychidae</taxon>
        <taxon>Oiketicinae</taxon>
        <taxon>Eumeta</taxon>
    </lineage>
</organism>